<keyword evidence="2" id="KW-0853">WD repeat</keyword>
<sequence>MEIDLGKVPFTMDFHPSDNLVTAGLISGDLHLYRFNADSVPQRLLEIHAHSESCRAARFINDGQVLTYVHLSSAIITGSSDRSILATDLETGSPIARLENAHEDAIFSLINLTESTIATGDDQGCIKVWDTRQRSCCNSFNAHEDYVSDMTFASDSMKLLSTRQNSYDFLSYVLFSGDGTLSVCNLRSNKIQSQSEFSEEELLSVVIMKNGRKVICGSQNGTLLLYSWGFFKDCSDRFTGLSPNSIDALLKLDEDRVITGSENGLIR</sequence>
<accession>A0AAD6R2G0</accession>
<dbReference type="Pfam" id="PF24796">
    <property type="entry name" value="WDR55"/>
    <property type="match status" value="1"/>
</dbReference>
<comment type="similarity">
    <text evidence="1">Belongs to the WD repeat WDR55 family.</text>
</comment>
<dbReference type="Gene3D" id="2.130.10.10">
    <property type="entry name" value="YVTN repeat-like/Quinoprotein amine dehydrogenase"/>
    <property type="match status" value="1"/>
</dbReference>
<protein>
    <recommendedName>
        <fullName evidence="6">WD repeat-containing protein 55</fullName>
    </recommendedName>
</protein>
<reference evidence="4 5" key="1">
    <citation type="journal article" date="2023" name="Mol. Ecol. Resour.">
        <title>Chromosome-level genome assembly of a triploid poplar Populus alba 'Berolinensis'.</title>
        <authorList>
            <person name="Chen S."/>
            <person name="Yu Y."/>
            <person name="Wang X."/>
            <person name="Wang S."/>
            <person name="Zhang T."/>
            <person name="Zhou Y."/>
            <person name="He R."/>
            <person name="Meng N."/>
            <person name="Wang Y."/>
            <person name="Liu W."/>
            <person name="Liu Z."/>
            <person name="Liu J."/>
            <person name="Guo Q."/>
            <person name="Huang H."/>
            <person name="Sederoff R.R."/>
            <person name="Wang G."/>
            <person name="Qu G."/>
            <person name="Chen S."/>
        </authorList>
    </citation>
    <scope>NUCLEOTIDE SEQUENCE [LARGE SCALE GENOMIC DNA]</scope>
    <source>
        <strain evidence="4">SC-2020</strain>
    </source>
</reference>
<dbReference type="AlphaFoldDB" id="A0AAD6R2G0"/>
<organism evidence="4 5">
    <name type="scientific">Populus alba x Populus x berolinensis</name>
    <dbReference type="NCBI Taxonomy" id="444605"/>
    <lineage>
        <taxon>Eukaryota</taxon>
        <taxon>Viridiplantae</taxon>
        <taxon>Streptophyta</taxon>
        <taxon>Embryophyta</taxon>
        <taxon>Tracheophyta</taxon>
        <taxon>Spermatophyta</taxon>
        <taxon>Magnoliopsida</taxon>
        <taxon>eudicotyledons</taxon>
        <taxon>Gunneridae</taxon>
        <taxon>Pentapetalae</taxon>
        <taxon>rosids</taxon>
        <taxon>fabids</taxon>
        <taxon>Malpighiales</taxon>
        <taxon>Salicaceae</taxon>
        <taxon>Saliceae</taxon>
        <taxon>Populus</taxon>
    </lineage>
</organism>
<evidence type="ECO:0000313" key="5">
    <source>
        <dbReference type="Proteomes" id="UP001164929"/>
    </source>
</evidence>
<dbReference type="InterPro" id="IPR050505">
    <property type="entry name" value="WDR55/POC1"/>
</dbReference>
<evidence type="ECO:0000256" key="3">
    <source>
        <dbReference type="ARBA" id="ARBA00022737"/>
    </source>
</evidence>
<name>A0AAD6R2G0_9ROSI</name>
<dbReference type="PANTHER" id="PTHR44019:SF20">
    <property type="entry name" value="WD REPEAT-CONTAINING PROTEIN 55"/>
    <property type="match status" value="1"/>
</dbReference>
<dbReference type="EMBL" id="JAQIZT010000004">
    <property type="protein sequence ID" value="KAJ7000505.1"/>
    <property type="molecule type" value="Genomic_DNA"/>
</dbReference>
<keyword evidence="3" id="KW-0677">Repeat</keyword>
<keyword evidence="5" id="KW-1185">Reference proteome</keyword>
<dbReference type="Proteomes" id="UP001164929">
    <property type="component" value="Chromosome 4"/>
</dbReference>
<evidence type="ECO:0000313" key="4">
    <source>
        <dbReference type="EMBL" id="KAJ7000505.1"/>
    </source>
</evidence>
<dbReference type="SUPFAM" id="SSF50978">
    <property type="entry name" value="WD40 repeat-like"/>
    <property type="match status" value="1"/>
</dbReference>
<dbReference type="InterPro" id="IPR015943">
    <property type="entry name" value="WD40/YVTN_repeat-like_dom_sf"/>
</dbReference>
<dbReference type="InterPro" id="IPR036322">
    <property type="entry name" value="WD40_repeat_dom_sf"/>
</dbReference>
<evidence type="ECO:0008006" key="6">
    <source>
        <dbReference type="Google" id="ProtNLM"/>
    </source>
</evidence>
<dbReference type="SMART" id="SM00320">
    <property type="entry name" value="WD40"/>
    <property type="match status" value="4"/>
</dbReference>
<evidence type="ECO:0000256" key="1">
    <source>
        <dbReference type="ARBA" id="ARBA00007625"/>
    </source>
</evidence>
<gene>
    <name evidence="4" type="ORF">NC653_011089</name>
</gene>
<evidence type="ECO:0000256" key="2">
    <source>
        <dbReference type="ARBA" id="ARBA00022574"/>
    </source>
</evidence>
<dbReference type="PANTHER" id="PTHR44019">
    <property type="entry name" value="WD REPEAT-CONTAINING PROTEIN 55"/>
    <property type="match status" value="1"/>
</dbReference>
<dbReference type="InterPro" id="IPR001680">
    <property type="entry name" value="WD40_rpt"/>
</dbReference>
<proteinExistence type="inferred from homology"/>
<comment type="caution">
    <text evidence="4">The sequence shown here is derived from an EMBL/GenBank/DDBJ whole genome shotgun (WGS) entry which is preliminary data.</text>
</comment>